<evidence type="ECO:0000259" key="2">
    <source>
        <dbReference type="SMART" id="SM01022"/>
    </source>
</evidence>
<dbReference type="InterPro" id="IPR015947">
    <property type="entry name" value="PUA-like_sf"/>
</dbReference>
<name>A0A917L7Y4_9ACTN</name>
<accession>A0A917L7Y4</accession>
<feature type="compositionally biased region" description="Pro residues" evidence="1">
    <location>
        <begin position="1"/>
        <end position="11"/>
    </location>
</feature>
<reference evidence="3" key="1">
    <citation type="journal article" date="2014" name="Int. J. Syst. Evol. Microbiol.">
        <title>Complete genome sequence of Corynebacterium casei LMG S-19264T (=DSM 44701T), isolated from a smear-ripened cheese.</title>
        <authorList>
            <consortium name="US DOE Joint Genome Institute (JGI-PGF)"/>
            <person name="Walter F."/>
            <person name="Albersmeier A."/>
            <person name="Kalinowski J."/>
            <person name="Ruckert C."/>
        </authorList>
    </citation>
    <scope>NUCLEOTIDE SEQUENCE</scope>
    <source>
        <strain evidence="3">CGMCC 4.7272</strain>
    </source>
</reference>
<dbReference type="InterPro" id="IPR007374">
    <property type="entry name" value="ASCH_domain"/>
</dbReference>
<sequence>MTPSEQPPQPENLPVSVSAGLPTPEGPPIPVPEGFATPETLQAPEGLPKAEFAFPGPLRDQLVAAILDGSKTSTTGLVVDYEHAGEDLPEVGSRSVVVDSEDRPVGIIEVTGVRVVPLAEVDLAHALHEGEGYADVAAWRAGHERFWHSAEMRAVLEDPGFSVDDATEAVLERFRLVADLRP</sequence>
<keyword evidence="4" id="KW-1185">Reference proteome</keyword>
<dbReference type="InterPro" id="IPR009326">
    <property type="entry name" value="DUF984"/>
</dbReference>
<gene>
    <name evidence="3" type="ORF">GCM10012282_50440</name>
</gene>
<feature type="domain" description="ASCH" evidence="2">
    <location>
        <begin position="52"/>
        <end position="178"/>
    </location>
</feature>
<evidence type="ECO:0000313" key="3">
    <source>
        <dbReference type="EMBL" id="GGJ47398.1"/>
    </source>
</evidence>
<dbReference type="Proteomes" id="UP000625682">
    <property type="component" value="Unassembled WGS sequence"/>
</dbReference>
<comment type="caution">
    <text evidence="3">The sequence shown here is derived from an EMBL/GenBank/DDBJ whole genome shotgun (WGS) entry which is preliminary data.</text>
</comment>
<dbReference type="AlphaFoldDB" id="A0A917L7Y4"/>
<dbReference type="SUPFAM" id="SSF88697">
    <property type="entry name" value="PUA domain-like"/>
    <property type="match status" value="1"/>
</dbReference>
<dbReference type="PANTHER" id="PTHR39203">
    <property type="entry name" value="CYTOPLASMIC PROTEIN-RELATED"/>
    <property type="match status" value="1"/>
</dbReference>
<reference evidence="3" key="2">
    <citation type="submission" date="2020-09" db="EMBL/GenBank/DDBJ databases">
        <authorList>
            <person name="Sun Q."/>
            <person name="Zhou Y."/>
        </authorList>
    </citation>
    <scope>NUCLEOTIDE SEQUENCE</scope>
    <source>
        <strain evidence="3">CGMCC 4.7272</strain>
    </source>
</reference>
<dbReference type="EMBL" id="BMMU01000017">
    <property type="protein sequence ID" value="GGJ47398.1"/>
    <property type="molecule type" value="Genomic_DNA"/>
</dbReference>
<dbReference type="PANTHER" id="PTHR39203:SF1">
    <property type="entry name" value="CYTOPLASMIC PROTEIN"/>
    <property type="match status" value="1"/>
</dbReference>
<dbReference type="RefSeq" id="WP_189149650.1">
    <property type="nucleotide sequence ID" value="NZ_BAABER010000002.1"/>
</dbReference>
<protein>
    <submittedName>
        <fullName evidence="3">ASCH domain-containing protein</fullName>
    </submittedName>
</protein>
<dbReference type="SMART" id="SM01022">
    <property type="entry name" value="ASCH"/>
    <property type="match status" value="1"/>
</dbReference>
<evidence type="ECO:0000256" key="1">
    <source>
        <dbReference type="SAM" id="MobiDB-lite"/>
    </source>
</evidence>
<dbReference type="CDD" id="cd06553">
    <property type="entry name" value="ASCH_Ef3133_like"/>
    <property type="match status" value="1"/>
</dbReference>
<organism evidence="3 4">
    <name type="scientific">Streptomyces lacrimifluminis</name>
    <dbReference type="NCBI Taxonomy" id="1500077"/>
    <lineage>
        <taxon>Bacteria</taxon>
        <taxon>Bacillati</taxon>
        <taxon>Actinomycetota</taxon>
        <taxon>Actinomycetes</taxon>
        <taxon>Kitasatosporales</taxon>
        <taxon>Streptomycetaceae</taxon>
        <taxon>Streptomyces</taxon>
    </lineage>
</organism>
<dbReference type="Pfam" id="PF04266">
    <property type="entry name" value="ASCH"/>
    <property type="match status" value="1"/>
</dbReference>
<feature type="region of interest" description="Disordered" evidence="1">
    <location>
        <begin position="1"/>
        <end position="42"/>
    </location>
</feature>
<dbReference type="Gene3D" id="3.10.400.10">
    <property type="entry name" value="Sulfate adenylyltransferase"/>
    <property type="match status" value="1"/>
</dbReference>
<evidence type="ECO:0000313" key="4">
    <source>
        <dbReference type="Proteomes" id="UP000625682"/>
    </source>
</evidence>
<proteinExistence type="predicted"/>